<evidence type="ECO:0000259" key="2">
    <source>
        <dbReference type="Pfam" id="PF00188"/>
    </source>
</evidence>
<reference evidence="3 4" key="1">
    <citation type="submission" date="2019-11" db="EMBL/GenBank/DDBJ databases">
        <title>Complete genome sequence of Corynebacterium kalinowskii 1959, a novel Corynebacterium species isolated from soil of a small paddock in Vilsendorf, Germany.</title>
        <authorList>
            <person name="Schaffert L."/>
            <person name="Ruwe M."/>
            <person name="Milse J."/>
            <person name="Hanuschka K."/>
            <person name="Ortseifen V."/>
            <person name="Droste J."/>
            <person name="Brandt D."/>
            <person name="Schlueter L."/>
            <person name="Kutter Y."/>
            <person name="Vinke S."/>
            <person name="Viehoefer P."/>
            <person name="Jacob L."/>
            <person name="Luebke N.-C."/>
            <person name="Schulte-Berndt E."/>
            <person name="Hain C."/>
            <person name="Linder M."/>
            <person name="Schmidt P."/>
            <person name="Wollenschlaeger L."/>
            <person name="Luttermann T."/>
            <person name="Thieme E."/>
            <person name="Hassa J."/>
            <person name="Haak M."/>
            <person name="Wittchen M."/>
            <person name="Mentz A."/>
            <person name="Persicke M."/>
            <person name="Busche T."/>
            <person name="Ruckert C."/>
        </authorList>
    </citation>
    <scope>NUCLEOTIDE SEQUENCE [LARGE SCALE GENOMIC DNA]</scope>
    <source>
        <strain evidence="3 4">2039</strain>
    </source>
</reference>
<dbReference type="RefSeq" id="WP_197088346.1">
    <property type="nucleotide sequence ID" value="NZ_CP046455.1"/>
</dbReference>
<gene>
    <name evidence="3" type="ORF">COCCU_10870</name>
</gene>
<proteinExistence type="predicted"/>
<dbReference type="SUPFAM" id="SSF55797">
    <property type="entry name" value="PR-1-like"/>
    <property type="match status" value="1"/>
</dbReference>
<feature type="domain" description="SCP" evidence="2">
    <location>
        <begin position="68"/>
        <end position="177"/>
    </location>
</feature>
<dbReference type="CDD" id="cd05379">
    <property type="entry name" value="CAP_bacterial"/>
    <property type="match status" value="1"/>
</dbReference>
<dbReference type="Pfam" id="PF00188">
    <property type="entry name" value="CAP"/>
    <property type="match status" value="1"/>
</dbReference>
<organism evidence="3 4">
    <name type="scientific">Corynebacterium occultum</name>
    <dbReference type="NCBI Taxonomy" id="2675219"/>
    <lineage>
        <taxon>Bacteria</taxon>
        <taxon>Bacillati</taxon>
        <taxon>Actinomycetota</taxon>
        <taxon>Actinomycetes</taxon>
        <taxon>Mycobacteriales</taxon>
        <taxon>Corynebacteriaceae</taxon>
        <taxon>Corynebacterium</taxon>
    </lineage>
</organism>
<dbReference type="KEGG" id="cok:COCCU_10870"/>
<keyword evidence="1" id="KW-0732">Signal</keyword>
<evidence type="ECO:0000256" key="1">
    <source>
        <dbReference type="SAM" id="SignalP"/>
    </source>
</evidence>
<evidence type="ECO:0000313" key="3">
    <source>
        <dbReference type="EMBL" id="QGU08091.1"/>
    </source>
</evidence>
<feature type="signal peptide" evidence="1">
    <location>
        <begin position="1"/>
        <end position="26"/>
    </location>
</feature>
<dbReference type="Gene3D" id="3.40.33.10">
    <property type="entry name" value="CAP"/>
    <property type="match status" value="1"/>
</dbReference>
<feature type="chain" id="PRO_5025601511" evidence="1">
    <location>
        <begin position="27"/>
        <end position="180"/>
    </location>
</feature>
<name>A0A6B8W683_9CORY</name>
<dbReference type="AlphaFoldDB" id="A0A6B8W683"/>
<protein>
    <submittedName>
        <fullName evidence="3">Cysteine-rich secretory protein family protein</fullName>
    </submittedName>
</protein>
<keyword evidence="4" id="KW-1185">Reference proteome</keyword>
<accession>A0A6B8W683</accession>
<dbReference type="EMBL" id="CP046455">
    <property type="protein sequence ID" value="QGU08091.1"/>
    <property type="molecule type" value="Genomic_DNA"/>
</dbReference>
<dbReference type="InterPro" id="IPR014044">
    <property type="entry name" value="CAP_dom"/>
</dbReference>
<dbReference type="InterPro" id="IPR035940">
    <property type="entry name" value="CAP_sf"/>
</dbReference>
<evidence type="ECO:0000313" key="4">
    <source>
        <dbReference type="Proteomes" id="UP000424462"/>
    </source>
</evidence>
<sequence length="180" mass="19447" precursor="true">MKNTALVAVPLAVALLLGLNAAPASAAVPALLSSSASSSSEQTPRSQPSPSVALEAETELTAYEQELLDLTHAYRIENGVPPVKADDTLARQSRTWSRVMADDEIGGRPASNFQHNDRWNVAENIVVHNNPEVSPEVIVDMRINSPGHRANILNEDYTKCGFGTAISADDNIYVTQQLIW</sequence>
<dbReference type="PANTHER" id="PTHR31157">
    <property type="entry name" value="SCP DOMAIN-CONTAINING PROTEIN"/>
    <property type="match status" value="1"/>
</dbReference>
<dbReference type="PANTHER" id="PTHR31157:SF1">
    <property type="entry name" value="SCP DOMAIN-CONTAINING PROTEIN"/>
    <property type="match status" value="1"/>
</dbReference>
<dbReference type="Proteomes" id="UP000424462">
    <property type="component" value="Chromosome"/>
</dbReference>